<accession>A4J440</accession>
<name>A4J440_DESRM</name>
<protein>
    <submittedName>
        <fullName evidence="1">Uncharacterized protein</fullName>
    </submittedName>
</protein>
<dbReference type="PANTHER" id="PTHR30087">
    <property type="entry name" value="INNER MEMBRANE PROTEIN"/>
    <property type="match status" value="1"/>
</dbReference>
<gene>
    <name evidence="1" type="ordered locus">Dred_1309</name>
</gene>
<proteinExistence type="predicted"/>
<dbReference type="RefSeq" id="WP_011877666.1">
    <property type="nucleotide sequence ID" value="NC_009253.1"/>
</dbReference>
<evidence type="ECO:0000313" key="2">
    <source>
        <dbReference type="Proteomes" id="UP000001556"/>
    </source>
</evidence>
<dbReference type="AlphaFoldDB" id="A4J440"/>
<evidence type="ECO:0000313" key="1">
    <source>
        <dbReference type="EMBL" id="ABO49843.1"/>
    </source>
</evidence>
<dbReference type="Proteomes" id="UP000001556">
    <property type="component" value="Chromosome"/>
</dbReference>
<dbReference type="Pfam" id="PF04463">
    <property type="entry name" value="2-thiour_desulf"/>
    <property type="match status" value="1"/>
</dbReference>
<dbReference type="KEGG" id="drm:Dred_1309"/>
<dbReference type="PANTHER" id="PTHR30087:SF1">
    <property type="entry name" value="HYPOTHETICAL CYTOSOLIC PROTEIN"/>
    <property type="match status" value="1"/>
</dbReference>
<dbReference type="EMBL" id="CP000612">
    <property type="protein sequence ID" value="ABO49843.1"/>
    <property type="molecule type" value="Genomic_DNA"/>
</dbReference>
<sequence>MILVSACLAGVQCRYNGKDNFVASIAELVKQGKAIPVCPEELGGLPTPREPVDIEKGNGFDILKGKGRLLTESGTEVTEQFLQGAEKVLQIAREQGVKMAVLKERSPSCGSNRIYNRISNCMGDVKRELVQGMGVTAAILKNDKITVLSEEQLDQNTLNRILQDQ</sequence>
<dbReference type="STRING" id="349161.Dred_1309"/>
<dbReference type="HOGENOM" id="CLU_076318_1_1_9"/>
<dbReference type="InterPro" id="IPR007553">
    <property type="entry name" value="2-thiour_desulf"/>
</dbReference>
<reference evidence="1 2" key="1">
    <citation type="submission" date="2007-03" db="EMBL/GenBank/DDBJ databases">
        <title>Complete sequence of Desulfotomaculum reducens MI-1.</title>
        <authorList>
            <consortium name="US DOE Joint Genome Institute"/>
            <person name="Copeland A."/>
            <person name="Lucas S."/>
            <person name="Lapidus A."/>
            <person name="Barry K."/>
            <person name="Detter J.C."/>
            <person name="Glavina del Rio T."/>
            <person name="Hammon N."/>
            <person name="Israni S."/>
            <person name="Dalin E."/>
            <person name="Tice H."/>
            <person name="Pitluck S."/>
            <person name="Sims D."/>
            <person name="Brettin T."/>
            <person name="Bruce D."/>
            <person name="Han C."/>
            <person name="Tapia R."/>
            <person name="Schmutz J."/>
            <person name="Larimer F."/>
            <person name="Land M."/>
            <person name="Hauser L."/>
            <person name="Kyrpides N."/>
            <person name="Kim E."/>
            <person name="Tebo B.M."/>
            <person name="Richardson P."/>
        </authorList>
    </citation>
    <scope>NUCLEOTIDE SEQUENCE [LARGE SCALE GENOMIC DNA]</scope>
    <source>
        <strain evidence="1 2">MI-1</strain>
    </source>
</reference>
<dbReference type="OrthoDB" id="9797779at2"/>
<organism evidence="1 2">
    <name type="scientific">Desulforamulus reducens (strain ATCC BAA-1160 / DSM 100696 / MI-1)</name>
    <name type="common">Desulfotomaculum reducens</name>
    <dbReference type="NCBI Taxonomy" id="349161"/>
    <lineage>
        <taxon>Bacteria</taxon>
        <taxon>Bacillati</taxon>
        <taxon>Bacillota</taxon>
        <taxon>Clostridia</taxon>
        <taxon>Eubacteriales</taxon>
        <taxon>Peptococcaceae</taxon>
        <taxon>Desulforamulus</taxon>
    </lineage>
</organism>
<dbReference type="eggNOG" id="COG1683">
    <property type="taxonomic scope" value="Bacteria"/>
</dbReference>
<keyword evidence="2" id="KW-1185">Reference proteome</keyword>